<sequence length="348" mass="38454">MSVTESLNKALKSMGEQLSKLIDNSRITPNEIAYNTYLDLNAKIEGRETEKEVKKLHMRTTQNLVVEKDQRIPGRSQTLPTRHDVSTLSSLKTIENSTKYRRRLLTIILMHTAWKYVFESLPTSTPKDLIYDEGKPFKRPIVIPTSTIGYVSTMEGLELTAPSSPATAHHESRPKSKKKEAEIIEILRCLASNGRVHMLTSCTVFTSLTPAKRARKYSNPGGVNYASPASTYAGNVTDTFSVGGCTGSRHHTLLHGSKFIPLRKLANPQALSAPPSTAFLGTVTHLKTFESWTEIRCFNVRNVQPEYVTVLIVIDVAEANDHVASIKPPAGTTGLIAFKTPFGWCLGS</sequence>
<keyword evidence="2" id="KW-1185">Reference proteome</keyword>
<dbReference type="Proteomes" id="UP001234178">
    <property type="component" value="Unassembled WGS sequence"/>
</dbReference>
<protein>
    <submittedName>
        <fullName evidence="1">Uncharacterized protein</fullName>
    </submittedName>
</protein>
<accession>A0ABR0B818</accession>
<gene>
    <name evidence="1" type="ORF">OUZ56_029846</name>
</gene>
<proteinExistence type="predicted"/>
<dbReference type="EMBL" id="JAOYFB010000040">
    <property type="protein sequence ID" value="KAK4037818.1"/>
    <property type="molecule type" value="Genomic_DNA"/>
</dbReference>
<evidence type="ECO:0000313" key="2">
    <source>
        <dbReference type="Proteomes" id="UP001234178"/>
    </source>
</evidence>
<comment type="caution">
    <text evidence="1">The sequence shown here is derived from an EMBL/GenBank/DDBJ whole genome shotgun (WGS) entry which is preliminary data.</text>
</comment>
<reference evidence="1 2" key="1">
    <citation type="journal article" date="2023" name="Nucleic Acids Res.">
        <title>The hologenome of Daphnia magna reveals possible DNA methylation and microbiome-mediated evolution of the host genome.</title>
        <authorList>
            <person name="Chaturvedi A."/>
            <person name="Li X."/>
            <person name="Dhandapani V."/>
            <person name="Marshall H."/>
            <person name="Kissane S."/>
            <person name="Cuenca-Cambronero M."/>
            <person name="Asole G."/>
            <person name="Calvet F."/>
            <person name="Ruiz-Romero M."/>
            <person name="Marangio P."/>
            <person name="Guigo R."/>
            <person name="Rago D."/>
            <person name="Mirbahai L."/>
            <person name="Eastwood N."/>
            <person name="Colbourne J.K."/>
            <person name="Zhou J."/>
            <person name="Mallon E."/>
            <person name="Orsini L."/>
        </authorList>
    </citation>
    <scope>NUCLEOTIDE SEQUENCE [LARGE SCALE GENOMIC DNA]</scope>
    <source>
        <strain evidence="1">LRV0_1</strain>
    </source>
</reference>
<organism evidence="1 2">
    <name type="scientific">Daphnia magna</name>
    <dbReference type="NCBI Taxonomy" id="35525"/>
    <lineage>
        <taxon>Eukaryota</taxon>
        <taxon>Metazoa</taxon>
        <taxon>Ecdysozoa</taxon>
        <taxon>Arthropoda</taxon>
        <taxon>Crustacea</taxon>
        <taxon>Branchiopoda</taxon>
        <taxon>Diplostraca</taxon>
        <taxon>Cladocera</taxon>
        <taxon>Anomopoda</taxon>
        <taxon>Daphniidae</taxon>
        <taxon>Daphnia</taxon>
    </lineage>
</organism>
<evidence type="ECO:0000313" key="1">
    <source>
        <dbReference type="EMBL" id="KAK4037818.1"/>
    </source>
</evidence>
<name>A0ABR0B818_9CRUS</name>